<dbReference type="PANTHER" id="PTHR45786:SF74">
    <property type="entry name" value="ATP-DEPENDENT DNA HELICASE"/>
    <property type="match status" value="1"/>
</dbReference>
<dbReference type="EMBL" id="GL732634">
    <property type="protein sequence ID" value="EFX69607.1"/>
    <property type="molecule type" value="Genomic_DNA"/>
</dbReference>
<dbReference type="OrthoDB" id="6375453at2759"/>
<dbReference type="InParanoid" id="E9HF76"/>
<sequence length="615" mass="71670">MARTVADRLRHQLYLNEESQEEAEVRRELNREQTVTYRETENEEETEERREDSRIRMERLREEREENEELMRAMDAFEHAEMIPLETDEERSHREKILEERNRAGVPRTHRAACKKIESEANVPIHYCGEMNLICEECDAKHFKAERPQYKKFQKCCKKGKVILPPPKECPEPLAKLLQNDHPKAKHFMSKIRNYNSAHAFASMGAKMNSPPGRGPYCFRIHGQVYHNTAAVGTTDNPKYADLYFMDATQASSYRVNVEANGGCCRDLMEELDEMLRENNPYAAIYKKMRQVLEEEYLKAEAENRPHQFVGMIISSDRKNLDQRRYNSPTTDDIAIIFKSVNGKPPVDRDIRGHLLIPSRGRKFIQINPQKPMCDPMTYPLLFPSGEDGWHSNMPYTTTTRREREEAAAMDVEEGEEQQVLDEEEEPDAEEEIEGDEDNDPHRLKRGSGKRKRVTQCEFYSYLISIRDYFNQVLAGGPLTQQWIVDSYVKIEANRVKYIREHQAELRVAQYDGLMDYVSNRAERENKTVGTIHILPSSFIGSPRAMKQGYQDAMSICSKFGKPTFFLTFTCNPKWKEITANIPNYLTASDRPDMVARVYNLKKNELVHDIDRRQV</sequence>
<keyword evidence="4" id="KW-1185">Reference proteome</keyword>
<dbReference type="Pfam" id="PF14214">
    <property type="entry name" value="Helitron_like_N"/>
    <property type="match status" value="1"/>
</dbReference>
<dbReference type="STRING" id="6669.E9HF76"/>
<dbReference type="OMA" id="IRRTIVW"/>
<name>E9HF76_DAPPU</name>
<accession>E9HF76</accession>
<dbReference type="KEGG" id="dpx:DAPPUDRAFT_258329"/>
<protein>
    <recommendedName>
        <fullName evidence="2">Helitron helicase-like domain-containing protein</fullName>
    </recommendedName>
</protein>
<dbReference type="Proteomes" id="UP000000305">
    <property type="component" value="Unassembled WGS sequence"/>
</dbReference>
<feature type="region of interest" description="Disordered" evidence="1">
    <location>
        <begin position="19"/>
        <end position="53"/>
    </location>
</feature>
<evidence type="ECO:0000313" key="4">
    <source>
        <dbReference type="Proteomes" id="UP000000305"/>
    </source>
</evidence>
<feature type="region of interest" description="Disordered" evidence="1">
    <location>
        <begin position="402"/>
        <end position="448"/>
    </location>
</feature>
<reference evidence="3 4" key="1">
    <citation type="journal article" date="2011" name="Science">
        <title>The ecoresponsive genome of Daphnia pulex.</title>
        <authorList>
            <person name="Colbourne J.K."/>
            <person name="Pfrender M.E."/>
            <person name="Gilbert D."/>
            <person name="Thomas W.K."/>
            <person name="Tucker A."/>
            <person name="Oakley T.H."/>
            <person name="Tokishita S."/>
            <person name="Aerts A."/>
            <person name="Arnold G.J."/>
            <person name="Basu M.K."/>
            <person name="Bauer D.J."/>
            <person name="Caceres C.E."/>
            <person name="Carmel L."/>
            <person name="Casola C."/>
            <person name="Choi J.H."/>
            <person name="Detter J.C."/>
            <person name="Dong Q."/>
            <person name="Dusheyko S."/>
            <person name="Eads B.D."/>
            <person name="Frohlich T."/>
            <person name="Geiler-Samerotte K.A."/>
            <person name="Gerlach D."/>
            <person name="Hatcher P."/>
            <person name="Jogdeo S."/>
            <person name="Krijgsveld J."/>
            <person name="Kriventseva E.V."/>
            <person name="Kultz D."/>
            <person name="Laforsch C."/>
            <person name="Lindquist E."/>
            <person name="Lopez J."/>
            <person name="Manak J.R."/>
            <person name="Muller J."/>
            <person name="Pangilinan J."/>
            <person name="Patwardhan R.P."/>
            <person name="Pitluck S."/>
            <person name="Pritham E.J."/>
            <person name="Rechtsteiner A."/>
            <person name="Rho M."/>
            <person name="Rogozin I.B."/>
            <person name="Sakarya O."/>
            <person name="Salamov A."/>
            <person name="Schaack S."/>
            <person name="Shapiro H."/>
            <person name="Shiga Y."/>
            <person name="Skalitzky C."/>
            <person name="Smith Z."/>
            <person name="Souvorov A."/>
            <person name="Sung W."/>
            <person name="Tang Z."/>
            <person name="Tsuchiya D."/>
            <person name="Tu H."/>
            <person name="Vos H."/>
            <person name="Wang M."/>
            <person name="Wolf Y.I."/>
            <person name="Yamagata H."/>
            <person name="Yamada T."/>
            <person name="Ye Y."/>
            <person name="Shaw J.R."/>
            <person name="Andrews J."/>
            <person name="Crease T.J."/>
            <person name="Tang H."/>
            <person name="Lucas S.M."/>
            <person name="Robertson H.M."/>
            <person name="Bork P."/>
            <person name="Koonin E.V."/>
            <person name="Zdobnov E.M."/>
            <person name="Grigoriev I.V."/>
            <person name="Lynch M."/>
            <person name="Boore J.L."/>
        </authorList>
    </citation>
    <scope>NUCLEOTIDE SEQUENCE [LARGE SCALE GENOMIC DNA]</scope>
</reference>
<evidence type="ECO:0000256" key="1">
    <source>
        <dbReference type="SAM" id="MobiDB-lite"/>
    </source>
</evidence>
<feature type="compositionally biased region" description="Acidic residues" evidence="1">
    <location>
        <begin position="411"/>
        <end position="439"/>
    </location>
</feature>
<dbReference type="AlphaFoldDB" id="E9HF76"/>
<dbReference type="InterPro" id="IPR025476">
    <property type="entry name" value="Helitron_helicase-like"/>
</dbReference>
<dbReference type="HOGENOM" id="CLU_001324_5_8_1"/>
<proteinExistence type="predicted"/>
<gene>
    <name evidence="3" type="ORF">DAPPUDRAFT_258329</name>
</gene>
<organism evidence="3 4">
    <name type="scientific">Daphnia pulex</name>
    <name type="common">Water flea</name>
    <dbReference type="NCBI Taxonomy" id="6669"/>
    <lineage>
        <taxon>Eukaryota</taxon>
        <taxon>Metazoa</taxon>
        <taxon>Ecdysozoa</taxon>
        <taxon>Arthropoda</taxon>
        <taxon>Crustacea</taxon>
        <taxon>Branchiopoda</taxon>
        <taxon>Diplostraca</taxon>
        <taxon>Cladocera</taxon>
        <taxon>Anomopoda</taxon>
        <taxon>Daphniidae</taxon>
        <taxon>Daphnia</taxon>
    </lineage>
</organism>
<dbReference type="PANTHER" id="PTHR45786">
    <property type="entry name" value="DNA BINDING PROTEIN-LIKE"/>
    <property type="match status" value="1"/>
</dbReference>
<dbReference type="eggNOG" id="KOG0987">
    <property type="taxonomic scope" value="Eukaryota"/>
</dbReference>
<evidence type="ECO:0000259" key="2">
    <source>
        <dbReference type="Pfam" id="PF14214"/>
    </source>
</evidence>
<dbReference type="PhylomeDB" id="E9HF76"/>
<evidence type="ECO:0000313" key="3">
    <source>
        <dbReference type="EMBL" id="EFX69607.1"/>
    </source>
</evidence>
<feature type="domain" description="Helitron helicase-like" evidence="2">
    <location>
        <begin position="460"/>
        <end position="611"/>
    </location>
</feature>